<accession>A0ABS3KF51</accession>
<gene>
    <name evidence="12" type="ORF">IAI60_15875</name>
</gene>
<keyword evidence="5" id="KW-0808">Transferase</keyword>
<dbReference type="SUPFAM" id="SSF55874">
    <property type="entry name" value="ATPase domain of HSP90 chaperone/DNA topoisomerase II/histidine kinase"/>
    <property type="match status" value="1"/>
</dbReference>
<dbReference type="SMART" id="SM00387">
    <property type="entry name" value="HATPase_c"/>
    <property type="match status" value="1"/>
</dbReference>
<dbReference type="PANTHER" id="PTHR45436">
    <property type="entry name" value="SENSOR HISTIDINE KINASE YKOH"/>
    <property type="match status" value="1"/>
</dbReference>
<dbReference type="EMBL" id="JACTNF010000017">
    <property type="protein sequence ID" value="MBO1076096.1"/>
    <property type="molecule type" value="Genomic_DNA"/>
</dbReference>
<evidence type="ECO:0000259" key="11">
    <source>
        <dbReference type="PROSITE" id="PS50109"/>
    </source>
</evidence>
<proteinExistence type="predicted"/>
<organism evidence="12 13">
    <name type="scientific">Roseomonas marmotae</name>
    <dbReference type="NCBI Taxonomy" id="2768161"/>
    <lineage>
        <taxon>Bacteria</taxon>
        <taxon>Pseudomonadati</taxon>
        <taxon>Pseudomonadota</taxon>
        <taxon>Alphaproteobacteria</taxon>
        <taxon>Acetobacterales</taxon>
        <taxon>Roseomonadaceae</taxon>
        <taxon>Roseomonas</taxon>
    </lineage>
</organism>
<comment type="subcellular location">
    <subcellularLocation>
        <location evidence="2">Membrane</location>
    </subcellularLocation>
</comment>
<comment type="caution">
    <text evidence="12">The sequence shown here is derived from an EMBL/GenBank/DDBJ whole genome shotgun (WGS) entry which is preliminary data.</text>
</comment>
<dbReference type="PANTHER" id="PTHR45436:SF5">
    <property type="entry name" value="SENSOR HISTIDINE KINASE TRCS"/>
    <property type="match status" value="1"/>
</dbReference>
<dbReference type="RefSeq" id="WP_207448757.1">
    <property type="nucleotide sequence ID" value="NZ_CP061093.1"/>
</dbReference>
<dbReference type="EC" id="2.7.13.3" evidence="3"/>
<dbReference type="PRINTS" id="PR00344">
    <property type="entry name" value="BCTRLSENSOR"/>
</dbReference>
<feature type="domain" description="Histidine kinase" evidence="11">
    <location>
        <begin position="251"/>
        <end position="450"/>
    </location>
</feature>
<dbReference type="GO" id="GO:0016301">
    <property type="term" value="F:kinase activity"/>
    <property type="evidence" value="ECO:0007669"/>
    <property type="project" value="UniProtKB-KW"/>
</dbReference>
<name>A0ABS3KF51_9PROT</name>
<keyword evidence="6 10" id="KW-0812">Transmembrane</keyword>
<evidence type="ECO:0000256" key="5">
    <source>
        <dbReference type="ARBA" id="ARBA00022679"/>
    </source>
</evidence>
<evidence type="ECO:0000256" key="7">
    <source>
        <dbReference type="ARBA" id="ARBA00022777"/>
    </source>
</evidence>
<evidence type="ECO:0000256" key="4">
    <source>
        <dbReference type="ARBA" id="ARBA00022553"/>
    </source>
</evidence>
<dbReference type="InterPro" id="IPR003594">
    <property type="entry name" value="HATPase_dom"/>
</dbReference>
<evidence type="ECO:0000313" key="12">
    <source>
        <dbReference type="EMBL" id="MBO1076096.1"/>
    </source>
</evidence>
<keyword evidence="7 12" id="KW-0418">Kinase</keyword>
<evidence type="ECO:0000256" key="2">
    <source>
        <dbReference type="ARBA" id="ARBA00004370"/>
    </source>
</evidence>
<evidence type="ECO:0000256" key="9">
    <source>
        <dbReference type="ARBA" id="ARBA00023136"/>
    </source>
</evidence>
<evidence type="ECO:0000313" key="13">
    <source>
        <dbReference type="Proteomes" id="UP001518990"/>
    </source>
</evidence>
<dbReference type="Proteomes" id="UP001518990">
    <property type="component" value="Unassembled WGS sequence"/>
</dbReference>
<keyword evidence="9 10" id="KW-0472">Membrane</keyword>
<sequence>MASMPRLFRSLTFRLALLSALWVAGGLGLAGYMLLGLINAQLTESFDLRTSALLYKVAGAAALGPDGRPRLDSSVPVPEFEQPLSGYYWQMEAGDLRAMSRSLWDGQIALPGASPHSKAPVIRDGIGPRGEPLRVAERLVTMPESREPIRIRVGLDRRPLDDQIASFRLLILTYFGVIGIGLVAGGTAQLIWGMRPLRQAREALILLRAGQRTSLAHSSAPSEIAPLLEEIDALVRQNHDTVERARSHVGNLAHALKTPLAVQRMALDPGTADTRLAREQNRTMEMLMQHHLSRARGAALAGAAATDASPVEVAREIATALSRIFANKDLELDILGDDALRAKVDRQDLTEIIGNLLENACQWARHQVTLAVGHSSANLLITVTDDGPGVALEDYDTVLARGVRLDEAKPGSGLGLAITRDLVNLYGGSLSLQEAQPAGLMVAVTLPLSLRQEARHAEQRSRGQASA</sequence>
<dbReference type="PROSITE" id="PS50109">
    <property type="entry name" value="HIS_KIN"/>
    <property type="match status" value="1"/>
</dbReference>
<dbReference type="InterPro" id="IPR050428">
    <property type="entry name" value="TCS_sensor_his_kinase"/>
</dbReference>
<evidence type="ECO:0000256" key="6">
    <source>
        <dbReference type="ARBA" id="ARBA00022692"/>
    </source>
</evidence>
<comment type="catalytic activity">
    <reaction evidence="1">
        <text>ATP + protein L-histidine = ADP + protein N-phospho-L-histidine.</text>
        <dbReference type="EC" id="2.7.13.3"/>
    </reaction>
</comment>
<reference evidence="12 13" key="1">
    <citation type="submission" date="2020-09" db="EMBL/GenBank/DDBJ databases">
        <title>Roseomonas.</title>
        <authorList>
            <person name="Zhu W."/>
        </authorList>
    </citation>
    <scope>NUCLEOTIDE SEQUENCE [LARGE SCALE GENOMIC DNA]</scope>
    <source>
        <strain evidence="12 13">1311</strain>
    </source>
</reference>
<evidence type="ECO:0000256" key="10">
    <source>
        <dbReference type="SAM" id="Phobius"/>
    </source>
</evidence>
<evidence type="ECO:0000256" key="8">
    <source>
        <dbReference type="ARBA" id="ARBA00022989"/>
    </source>
</evidence>
<keyword evidence="4" id="KW-0597">Phosphoprotein</keyword>
<dbReference type="InterPro" id="IPR004358">
    <property type="entry name" value="Sig_transdc_His_kin-like_C"/>
</dbReference>
<keyword evidence="13" id="KW-1185">Reference proteome</keyword>
<dbReference type="Pfam" id="PF02518">
    <property type="entry name" value="HATPase_c"/>
    <property type="match status" value="1"/>
</dbReference>
<keyword evidence="8 10" id="KW-1133">Transmembrane helix</keyword>
<evidence type="ECO:0000256" key="3">
    <source>
        <dbReference type="ARBA" id="ARBA00012438"/>
    </source>
</evidence>
<protein>
    <recommendedName>
        <fullName evidence="3">histidine kinase</fullName>
        <ecNumber evidence="3">2.7.13.3</ecNumber>
    </recommendedName>
</protein>
<dbReference type="InterPro" id="IPR036890">
    <property type="entry name" value="HATPase_C_sf"/>
</dbReference>
<feature type="transmembrane region" description="Helical" evidence="10">
    <location>
        <begin position="169"/>
        <end position="192"/>
    </location>
</feature>
<dbReference type="InterPro" id="IPR005467">
    <property type="entry name" value="His_kinase_dom"/>
</dbReference>
<dbReference type="Gene3D" id="3.30.565.10">
    <property type="entry name" value="Histidine kinase-like ATPase, C-terminal domain"/>
    <property type="match status" value="1"/>
</dbReference>
<evidence type="ECO:0000256" key="1">
    <source>
        <dbReference type="ARBA" id="ARBA00000085"/>
    </source>
</evidence>